<comment type="caution">
    <text evidence="2">The sequence shown here is derived from an EMBL/GenBank/DDBJ whole genome shotgun (WGS) entry which is preliminary data.</text>
</comment>
<evidence type="ECO:0000313" key="3">
    <source>
        <dbReference type="Proteomes" id="UP001196565"/>
    </source>
</evidence>
<proteinExistence type="predicted"/>
<evidence type="ECO:0000256" key="1">
    <source>
        <dbReference type="SAM" id="MobiDB-lite"/>
    </source>
</evidence>
<dbReference type="RefSeq" id="WP_219764644.1">
    <property type="nucleotide sequence ID" value="NZ_JAHYBZ010000007.1"/>
</dbReference>
<feature type="compositionally biased region" description="Basic residues" evidence="1">
    <location>
        <begin position="102"/>
        <end position="112"/>
    </location>
</feature>
<gene>
    <name evidence="2" type="ORF">KPL78_19365</name>
</gene>
<keyword evidence="3" id="KW-1185">Reference proteome</keyword>
<dbReference type="EMBL" id="JAHYBZ010000007">
    <property type="protein sequence ID" value="MBW6400029.1"/>
    <property type="molecule type" value="Genomic_DNA"/>
</dbReference>
<protein>
    <recommendedName>
        <fullName evidence="4">DNA-binding protein</fullName>
    </recommendedName>
</protein>
<sequence length="112" mass="12164">MPDPAGMPYWPRALREHLAAQYCGLSATTFRQVVMPSVAPVQLTAGRIAWLREDLDAWLDRLKPSARAAVVDGTPADDNAAPTEPPHARNPIAAGLANLPPPRRKTRPNAPR</sequence>
<organism evidence="2 3">
    <name type="scientific">Roseomonas alba</name>
    <dbReference type="NCBI Taxonomy" id="2846776"/>
    <lineage>
        <taxon>Bacteria</taxon>
        <taxon>Pseudomonadati</taxon>
        <taxon>Pseudomonadota</taxon>
        <taxon>Alphaproteobacteria</taxon>
        <taxon>Acetobacterales</taxon>
        <taxon>Roseomonadaceae</taxon>
        <taxon>Roseomonas</taxon>
    </lineage>
</organism>
<feature type="region of interest" description="Disordered" evidence="1">
    <location>
        <begin position="70"/>
        <end position="112"/>
    </location>
</feature>
<evidence type="ECO:0000313" key="2">
    <source>
        <dbReference type="EMBL" id="MBW6400029.1"/>
    </source>
</evidence>
<dbReference type="Proteomes" id="UP001196565">
    <property type="component" value="Unassembled WGS sequence"/>
</dbReference>
<reference evidence="2 3" key="1">
    <citation type="submission" date="2021-07" db="EMBL/GenBank/DDBJ databases">
        <authorList>
            <person name="So Y."/>
        </authorList>
    </citation>
    <scope>NUCLEOTIDE SEQUENCE [LARGE SCALE GENOMIC DNA]</scope>
    <source>
        <strain evidence="2 3">HJA6</strain>
    </source>
</reference>
<evidence type="ECO:0008006" key="4">
    <source>
        <dbReference type="Google" id="ProtNLM"/>
    </source>
</evidence>
<accession>A0ABS7ACJ6</accession>
<name>A0ABS7ACJ6_9PROT</name>